<keyword evidence="2" id="KW-1133">Transmembrane helix</keyword>
<keyword evidence="1" id="KW-0175">Coiled coil</keyword>
<reference evidence="3 4" key="1">
    <citation type="submission" date="2020-01" db="EMBL/GenBank/DDBJ databases">
        <title>Leptobacterium flavescens.</title>
        <authorList>
            <person name="Wang G."/>
        </authorList>
    </citation>
    <scope>NUCLEOTIDE SEQUENCE [LARGE SCALE GENOMIC DNA]</scope>
    <source>
        <strain evidence="3 4">KCTC 22160</strain>
    </source>
</reference>
<organism evidence="3 4">
    <name type="scientific">Leptobacterium flavescens</name>
    <dbReference type="NCBI Taxonomy" id="472055"/>
    <lineage>
        <taxon>Bacteria</taxon>
        <taxon>Pseudomonadati</taxon>
        <taxon>Bacteroidota</taxon>
        <taxon>Flavobacteriia</taxon>
        <taxon>Flavobacteriales</taxon>
        <taxon>Flavobacteriaceae</taxon>
        <taxon>Leptobacterium</taxon>
    </lineage>
</organism>
<proteinExistence type="predicted"/>
<dbReference type="EMBL" id="JAABOO010000003">
    <property type="protein sequence ID" value="NER14813.1"/>
    <property type="molecule type" value="Genomic_DNA"/>
</dbReference>
<sequence length="218" mass="25050">MKKINWRYAFGEILIVIIGISIAFSINKYSENRSDNQLRQQYLLNLKKDVEEDKKELEENIRKLDEKTAIIREILPVLSPGAEEKDIISKNLATISSIIDFSPNNITYLSLINSGDMKLIDDFKLKTSIEGHYSGTYRMLSMDYERQVAINKKYLADYYIDHLDFDRVKEGGSAFGNKDRLKRILNSIYGACIIKKQSSLKAIESCDELISLLDGYVD</sequence>
<feature type="coiled-coil region" evidence="1">
    <location>
        <begin position="40"/>
        <end position="74"/>
    </location>
</feature>
<feature type="transmembrane region" description="Helical" evidence="2">
    <location>
        <begin position="6"/>
        <end position="26"/>
    </location>
</feature>
<dbReference type="RefSeq" id="WP_163608093.1">
    <property type="nucleotide sequence ID" value="NZ_JAABOO010000003.1"/>
</dbReference>
<evidence type="ECO:0000313" key="4">
    <source>
        <dbReference type="Proteomes" id="UP000468581"/>
    </source>
</evidence>
<gene>
    <name evidence="3" type="ORF">GWK08_15255</name>
</gene>
<protein>
    <submittedName>
        <fullName evidence="3">Uncharacterized protein</fullName>
    </submittedName>
</protein>
<dbReference type="AlphaFoldDB" id="A0A6P0UVI2"/>
<dbReference type="InterPro" id="IPR045749">
    <property type="entry name" value="DUF6090"/>
</dbReference>
<evidence type="ECO:0000256" key="1">
    <source>
        <dbReference type="SAM" id="Coils"/>
    </source>
</evidence>
<keyword evidence="2" id="KW-0472">Membrane</keyword>
<evidence type="ECO:0000313" key="3">
    <source>
        <dbReference type="EMBL" id="NER14813.1"/>
    </source>
</evidence>
<dbReference type="Proteomes" id="UP000468581">
    <property type="component" value="Unassembled WGS sequence"/>
</dbReference>
<name>A0A6P0UVI2_9FLAO</name>
<comment type="caution">
    <text evidence="3">The sequence shown here is derived from an EMBL/GenBank/DDBJ whole genome shotgun (WGS) entry which is preliminary data.</text>
</comment>
<accession>A0A6P0UVI2</accession>
<keyword evidence="4" id="KW-1185">Reference proteome</keyword>
<keyword evidence="2" id="KW-0812">Transmembrane</keyword>
<evidence type="ECO:0000256" key="2">
    <source>
        <dbReference type="SAM" id="Phobius"/>
    </source>
</evidence>
<dbReference type="Pfam" id="PF19578">
    <property type="entry name" value="DUF6090"/>
    <property type="match status" value="1"/>
</dbReference>